<dbReference type="EMBL" id="JAQGDS010000012">
    <property type="protein sequence ID" value="KAJ6256864.1"/>
    <property type="molecule type" value="Genomic_DNA"/>
</dbReference>
<dbReference type="Proteomes" id="UP001221413">
    <property type="component" value="Unassembled WGS sequence"/>
</dbReference>
<gene>
    <name evidence="1" type="ORF">Dda_8734</name>
</gene>
<keyword evidence="2" id="KW-1185">Reference proteome</keyword>
<comment type="caution">
    <text evidence="1">The sequence shown here is derived from an EMBL/GenBank/DDBJ whole genome shotgun (WGS) entry which is preliminary data.</text>
</comment>
<dbReference type="AlphaFoldDB" id="A0AAD6IS04"/>
<reference evidence="1" key="1">
    <citation type="submission" date="2023-01" db="EMBL/GenBank/DDBJ databases">
        <title>The chitinases involved in constricting ring structure development in the nematode-trapping fungus Drechslerella dactyloides.</title>
        <authorList>
            <person name="Wang R."/>
            <person name="Zhang L."/>
            <person name="Tang P."/>
            <person name="Li S."/>
            <person name="Liang L."/>
        </authorList>
    </citation>
    <scope>NUCLEOTIDE SEQUENCE</scope>
    <source>
        <strain evidence="1">YMF1.00031</strain>
    </source>
</reference>
<evidence type="ECO:0000313" key="2">
    <source>
        <dbReference type="Proteomes" id="UP001221413"/>
    </source>
</evidence>
<accession>A0AAD6IS04</accession>
<protein>
    <submittedName>
        <fullName evidence="1">Uncharacterized protein</fullName>
    </submittedName>
</protein>
<organism evidence="1 2">
    <name type="scientific">Drechslerella dactyloides</name>
    <name type="common">Nematode-trapping fungus</name>
    <name type="synonym">Arthrobotrys dactyloides</name>
    <dbReference type="NCBI Taxonomy" id="74499"/>
    <lineage>
        <taxon>Eukaryota</taxon>
        <taxon>Fungi</taxon>
        <taxon>Dikarya</taxon>
        <taxon>Ascomycota</taxon>
        <taxon>Pezizomycotina</taxon>
        <taxon>Orbiliomycetes</taxon>
        <taxon>Orbiliales</taxon>
        <taxon>Orbiliaceae</taxon>
        <taxon>Drechslerella</taxon>
    </lineage>
</organism>
<sequence>MAFMIPMVTISQSHERAGVENLLVGAWWFARFAGGEGMTSAGPVVWGSLPQLPNEKHPSGLKLSWAHSHFANLT</sequence>
<evidence type="ECO:0000313" key="1">
    <source>
        <dbReference type="EMBL" id="KAJ6256864.1"/>
    </source>
</evidence>
<proteinExistence type="predicted"/>
<name>A0AAD6IS04_DREDA</name>